<dbReference type="PANTHER" id="PTHR11802">
    <property type="entry name" value="SERINE PROTEASE FAMILY S10 SERINE CARBOXYPEPTIDASE"/>
    <property type="match status" value="1"/>
</dbReference>
<evidence type="ECO:0000256" key="10">
    <source>
        <dbReference type="ARBA" id="ARBA00037399"/>
    </source>
</evidence>
<keyword evidence="9" id="KW-0325">Glycoprotein</keyword>
<dbReference type="OMA" id="IVRHNKA"/>
<protein>
    <recommendedName>
        <fullName evidence="11">Carboxypeptidase</fullName>
        <ecNumber evidence="11">3.4.16.-</ecNumber>
    </recommendedName>
</protein>
<dbReference type="OrthoDB" id="443318at2759"/>
<dbReference type="Pfam" id="PF00450">
    <property type="entry name" value="Peptidase_S10"/>
    <property type="match status" value="2"/>
</dbReference>
<dbReference type="Proteomes" id="UP000188268">
    <property type="component" value="Unassembled WGS sequence"/>
</dbReference>
<dbReference type="Gene3D" id="3.40.50.1820">
    <property type="entry name" value="alpha/beta hydrolase"/>
    <property type="match status" value="1"/>
</dbReference>
<evidence type="ECO:0000313" key="13">
    <source>
        <dbReference type="Proteomes" id="UP000188268"/>
    </source>
</evidence>
<dbReference type="GO" id="GO:0004185">
    <property type="term" value="F:serine-type carboxypeptidase activity"/>
    <property type="evidence" value="ECO:0007669"/>
    <property type="project" value="UniProtKB-UniRule"/>
</dbReference>
<evidence type="ECO:0000256" key="2">
    <source>
        <dbReference type="ARBA" id="ARBA00009431"/>
    </source>
</evidence>
<evidence type="ECO:0000256" key="1">
    <source>
        <dbReference type="ARBA" id="ARBA00004613"/>
    </source>
</evidence>
<evidence type="ECO:0000256" key="7">
    <source>
        <dbReference type="ARBA" id="ARBA00022801"/>
    </source>
</evidence>
<organism evidence="12 13">
    <name type="scientific">Corchorus capsularis</name>
    <name type="common">Jute</name>
    <dbReference type="NCBI Taxonomy" id="210143"/>
    <lineage>
        <taxon>Eukaryota</taxon>
        <taxon>Viridiplantae</taxon>
        <taxon>Streptophyta</taxon>
        <taxon>Embryophyta</taxon>
        <taxon>Tracheophyta</taxon>
        <taxon>Spermatophyta</taxon>
        <taxon>Magnoliopsida</taxon>
        <taxon>eudicotyledons</taxon>
        <taxon>Gunneridae</taxon>
        <taxon>Pentapetalae</taxon>
        <taxon>rosids</taxon>
        <taxon>malvids</taxon>
        <taxon>Malvales</taxon>
        <taxon>Malvaceae</taxon>
        <taxon>Grewioideae</taxon>
        <taxon>Apeibeae</taxon>
        <taxon>Corchorus</taxon>
    </lineage>
</organism>
<keyword evidence="6" id="KW-0732">Signal</keyword>
<keyword evidence="3" id="KW-0964">Secreted</keyword>
<dbReference type="EMBL" id="AWWV01009307">
    <property type="protein sequence ID" value="OMO87110.1"/>
    <property type="molecule type" value="Genomic_DNA"/>
</dbReference>
<keyword evidence="8" id="KW-1015">Disulfide bond</keyword>
<dbReference type="InterPro" id="IPR018202">
    <property type="entry name" value="Ser_caboxypep_ser_AS"/>
</dbReference>
<comment type="function">
    <text evidence="10">Probable carboxypeptidase.</text>
</comment>
<sequence length="387" mass="43518">MANSKWDFVPKTFLVLISLYLFLGSFANATSWEDSIAQQKLDKVQKLPGQTFNVSFAHYAGYVTVNEDSGRALFYWFFEAAEDPDSKPLLLWLNGGPGCSSVAYGEAEELGPFHIKPDGKTLYLNPYSWNRVANVLFLDSPVGVGYSYSNTSSDLLSNGDERTAQDSLTFLLKWLERFPQYKDRDFYISGESYAGAASKRYLSYSYLYGSRNCKRVLTSANVGHYVPQLSQAIVRHNSAVNEKAINLKGYMVGNALTDDYHDHVGVFQFMWAAGLISDETYKLLNVLCDHESFVRNSNACDKILDVASEELGNIDPYSIYTPPCSANVSQSKGLLKRRLKAGQLSEKYDPCTERHSEVYFNLPEVQKALHVLPEVAPSKWETCKYVV</sequence>
<keyword evidence="13" id="KW-1185">Reference proteome</keyword>
<dbReference type="PROSITE" id="PS00131">
    <property type="entry name" value="CARBOXYPEPT_SER_SER"/>
    <property type="match status" value="1"/>
</dbReference>
<dbReference type="SUPFAM" id="SSF53474">
    <property type="entry name" value="alpha/beta-Hydrolases"/>
    <property type="match status" value="1"/>
</dbReference>
<dbReference type="AlphaFoldDB" id="A0A1R3IX51"/>
<dbReference type="GO" id="GO:0005576">
    <property type="term" value="C:extracellular region"/>
    <property type="evidence" value="ECO:0007669"/>
    <property type="project" value="UniProtKB-SubCell"/>
</dbReference>
<comment type="subcellular location">
    <subcellularLocation>
        <location evidence="1">Secreted</location>
    </subcellularLocation>
</comment>
<evidence type="ECO:0000256" key="6">
    <source>
        <dbReference type="ARBA" id="ARBA00022729"/>
    </source>
</evidence>
<dbReference type="InterPro" id="IPR001563">
    <property type="entry name" value="Peptidase_S10"/>
</dbReference>
<dbReference type="GO" id="GO:0006508">
    <property type="term" value="P:proteolysis"/>
    <property type="evidence" value="ECO:0007669"/>
    <property type="project" value="UniProtKB-KW"/>
</dbReference>
<dbReference type="InterPro" id="IPR029058">
    <property type="entry name" value="AB_hydrolase_fold"/>
</dbReference>
<evidence type="ECO:0000256" key="11">
    <source>
        <dbReference type="RuleBase" id="RU361156"/>
    </source>
</evidence>
<reference evidence="12 13" key="1">
    <citation type="submission" date="2013-09" db="EMBL/GenBank/DDBJ databases">
        <title>Corchorus capsularis genome sequencing.</title>
        <authorList>
            <person name="Alam M."/>
            <person name="Haque M.S."/>
            <person name="Islam M.S."/>
            <person name="Emdad E.M."/>
            <person name="Islam M.M."/>
            <person name="Ahmed B."/>
            <person name="Halim A."/>
            <person name="Hossen Q.M.M."/>
            <person name="Hossain M.Z."/>
            <person name="Ahmed R."/>
            <person name="Khan M.M."/>
            <person name="Islam R."/>
            <person name="Rashid M.M."/>
            <person name="Khan S.A."/>
            <person name="Rahman M.S."/>
            <person name="Alam M."/>
        </authorList>
    </citation>
    <scope>NUCLEOTIDE SEQUENCE [LARGE SCALE GENOMIC DNA]</scope>
    <source>
        <strain evidence="13">cv. CVL-1</strain>
        <tissue evidence="12">Whole seedling</tissue>
    </source>
</reference>
<evidence type="ECO:0000256" key="9">
    <source>
        <dbReference type="ARBA" id="ARBA00023180"/>
    </source>
</evidence>
<name>A0A1R3IX51_COCAP</name>
<comment type="similarity">
    <text evidence="2 11">Belongs to the peptidase S10 family.</text>
</comment>
<dbReference type="PRINTS" id="PR00724">
    <property type="entry name" value="CRBOXYPTASEC"/>
</dbReference>
<evidence type="ECO:0000256" key="4">
    <source>
        <dbReference type="ARBA" id="ARBA00022645"/>
    </source>
</evidence>
<keyword evidence="5 11" id="KW-0645">Protease</keyword>
<evidence type="ECO:0000256" key="3">
    <source>
        <dbReference type="ARBA" id="ARBA00022525"/>
    </source>
</evidence>
<dbReference type="Gramene" id="OMO87110">
    <property type="protein sequence ID" value="OMO87110"/>
    <property type="gene ID" value="CCACVL1_09263"/>
</dbReference>
<gene>
    <name evidence="12" type="ORF">CCACVL1_09263</name>
</gene>
<evidence type="ECO:0000256" key="5">
    <source>
        <dbReference type="ARBA" id="ARBA00022670"/>
    </source>
</evidence>
<dbReference type="Gene3D" id="6.10.250.940">
    <property type="match status" value="1"/>
</dbReference>
<keyword evidence="4 11" id="KW-0121">Carboxypeptidase</keyword>
<dbReference type="GO" id="GO:0005773">
    <property type="term" value="C:vacuole"/>
    <property type="evidence" value="ECO:0007669"/>
    <property type="project" value="TreeGrafter"/>
</dbReference>
<evidence type="ECO:0000313" key="12">
    <source>
        <dbReference type="EMBL" id="OMO87110.1"/>
    </source>
</evidence>
<keyword evidence="7 11" id="KW-0378">Hydrolase</keyword>
<dbReference type="PANTHER" id="PTHR11802:SF32">
    <property type="entry name" value="SERINE CARBOXYPEPTIDASE-LIKE 29"/>
    <property type="match status" value="1"/>
</dbReference>
<evidence type="ECO:0000256" key="8">
    <source>
        <dbReference type="ARBA" id="ARBA00023157"/>
    </source>
</evidence>
<accession>A0A1R3IX51</accession>
<proteinExistence type="inferred from homology"/>
<dbReference type="FunFam" id="3.40.50.1820:FF:000030">
    <property type="entry name" value="Carboxypeptidase"/>
    <property type="match status" value="1"/>
</dbReference>
<comment type="caution">
    <text evidence="12">The sequence shown here is derived from an EMBL/GenBank/DDBJ whole genome shotgun (WGS) entry which is preliminary data.</text>
</comment>
<dbReference type="EC" id="3.4.16.-" evidence="11"/>